<evidence type="ECO:0000313" key="3">
    <source>
        <dbReference type="Proteomes" id="UP000673691"/>
    </source>
</evidence>
<feature type="non-terminal residue" evidence="2">
    <location>
        <position position="1"/>
    </location>
</feature>
<accession>A0A8H7ZSF8</accession>
<evidence type="ECO:0000313" key="2">
    <source>
        <dbReference type="EMBL" id="KAG5458415.1"/>
    </source>
</evidence>
<organism evidence="2 3">
    <name type="scientific">Olpidium bornovanus</name>
    <dbReference type="NCBI Taxonomy" id="278681"/>
    <lineage>
        <taxon>Eukaryota</taxon>
        <taxon>Fungi</taxon>
        <taxon>Fungi incertae sedis</taxon>
        <taxon>Olpidiomycota</taxon>
        <taxon>Olpidiomycotina</taxon>
        <taxon>Olpidiomycetes</taxon>
        <taxon>Olpidiales</taxon>
        <taxon>Olpidiaceae</taxon>
        <taxon>Olpidium</taxon>
    </lineage>
</organism>
<keyword evidence="3" id="KW-1185">Reference proteome</keyword>
<protein>
    <submittedName>
        <fullName evidence="2">Uncharacterized protein</fullName>
    </submittedName>
</protein>
<dbReference type="AlphaFoldDB" id="A0A8H7ZSF8"/>
<reference evidence="2 3" key="1">
    <citation type="journal article" name="Sci. Rep.">
        <title>Genome-scale phylogenetic analyses confirm Olpidium as the closest living zoosporic fungus to the non-flagellated, terrestrial fungi.</title>
        <authorList>
            <person name="Chang Y."/>
            <person name="Rochon D."/>
            <person name="Sekimoto S."/>
            <person name="Wang Y."/>
            <person name="Chovatia M."/>
            <person name="Sandor L."/>
            <person name="Salamov A."/>
            <person name="Grigoriev I.V."/>
            <person name="Stajich J.E."/>
            <person name="Spatafora J.W."/>
        </authorList>
    </citation>
    <scope>NUCLEOTIDE SEQUENCE [LARGE SCALE GENOMIC DNA]</scope>
    <source>
        <strain evidence="2">S191</strain>
    </source>
</reference>
<sequence length="136" mass="14820">RPSFLRTSAAKFARFSPGGTVAFGGRENTEPTEFKAAPETSLPEAEPQKETALWERCPLMTPTTHRCVPFFDEPVQDERHHPVSVACLGHRCPLGRLPTTSPISPEQAPSGVPYTIALKSVARHQLASAVTCRTDP</sequence>
<gene>
    <name evidence="2" type="ORF">BJ554DRAFT_1360</name>
</gene>
<comment type="caution">
    <text evidence="2">The sequence shown here is derived from an EMBL/GenBank/DDBJ whole genome shotgun (WGS) entry which is preliminary data.</text>
</comment>
<evidence type="ECO:0000256" key="1">
    <source>
        <dbReference type="SAM" id="MobiDB-lite"/>
    </source>
</evidence>
<dbReference type="EMBL" id="JAEFCI010008512">
    <property type="protein sequence ID" value="KAG5458415.1"/>
    <property type="molecule type" value="Genomic_DNA"/>
</dbReference>
<feature type="region of interest" description="Disordered" evidence="1">
    <location>
        <begin position="16"/>
        <end position="50"/>
    </location>
</feature>
<dbReference type="Proteomes" id="UP000673691">
    <property type="component" value="Unassembled WGS sequence"/>
</dbReference>
<name>A0A8H7ZSF8_9FUNG</name>
<proteinExistence type="predicted"/>